<evidence type="ECO:0000313" key="12">
    <source>
        <dbReference type="Proteomes" id="UP000639643"/>
    </source>
</evidence>
<evidence type="ECO:0000256" key="8">
    <source>
        <dbReference type="SAM" id="MobiDB-lite"/>
    </source>
</evidence>
<feature type="transmembrane region" description="Helical" evidence="9">
    <location>
        <begin position="363"/>
        <end position="382"/>
    </location>
</feature>
<dbReference type="InterPro" id="IPR050360">
    <property type="entry name" value="MFS_Sugar_Transporters"/>
</dbReference>
<feature type="transmembrane region" description="Helical" evidence="9">
    <location>
        <begin position="394"/>
        <end position="418"/>
    </location>
</feature>
<evidence type="ECO:0000313" key="11">
    <source>
        <dbReference type="EMBL" id="KAF6806311.1"/>
    </source>
</evidence>
<evidence type="ECO:0000256" key="9">
    <source>
        <dbReference type="SAM" id="Phobius"/>
    </source>
</evidence>
<gene>
    <name evidence="11" type="ORF">CMUS01_14393</name>
</gene>
<feature type="region of interest" description="Disordered" evidence="8">
    <location>
        <begin position="1"/>
        <end position="26"/>
    </location>
</feature>
<dbReference type="Proteomes" id="UP000639643">
    <property type="component" value="Unassembled WGS sequence"/>
</dbReference>
<feature type="transmembrane region" description="Helical" evidence="9">
    <location>
        <begin position="335"/>
        <end position="356"/>
    </location>
</feature>
<organism evidence="11 12">
    <name type="scientific">Colletotrichum musicola</name>
    <dbReference type="NCBI Taxonomy" id="2175873"/>
    <lineage>
        <taxon>Eukaryota</taxon>
        <taxon>Fungi</taxon>
        <taxon>Dikarya</taxon>
        <taxon>Ascomycota</taxon>
        <taxon>Pezizomycotina</taxon>
        <taxon>Sordariomycetes</taxon>
        <taxon>Hypocreomycetidae</taxon>
        <taxon>Glomerellales</taxon>
        <taxon>Glomerellaceae</taxon>
        <taxon>Colletotrichum</taxon>
        <taxon>Colletotrichum orchidearum species complex</taxon>
    </lineage>
</organism>
<dbReference type="FunFam" id="1.20.1250.20:FF:000078">
    <property type="entry name" value="MFS maltose transporter, putative"/>
    <property type="match status" value="1"/>
</dbReference>
<feature type="transmembrane region" description="Helical" evidence="9">
    <location>
        <begin position="300"/>
        <end position="323"/>
    </location>
</feature>
<evidence type="ECO:0000256" key="2">
    <source>
        <dbReference type="ARBA" id="ARBA00010992"/>
    </source>
</evidence>
<protein>
    <submittedName>
        <fullName evidence="11">MFS hexose transporter</fullName>
    </submittedName>
</protein>
<feature type="transmembrane region" description="Helical" evidence="9">
    <location>
        <begin position="123"/>
        <end position="141"/>
    </location>
</feature>
<dbReference type="InterPro" id="IPR020846">
    <property type="entry name" value="MFS_dom"/>
</dbReference>
<reference evidence="11" key="1">
    <citation type="journal article" date="2020" name="Phytopathology">
        <title>Genome Sequence Resources of Colletotrichum truncatum, C. plurivorum, C. musicola, and C. sojae: Four Species Pathogenic to Soybean (Glycine max).</title>
        <authorList>
            <person name="Rogerio F."/>
            <person name="Boufleur T.R."/>
            <person name="Ciampi-Guillardi M."/>
            <person name="Sukno S.A."/>
            <person name="Thon M.R."/>
            <person name="Massola Junior N.S."/>
            <person name="Baroncelli R."/>
        </authorList>
    </citation>
    <scope>NUCLEOTIDE SEQUENCE</scope>
    <source>
        <strain evidence="11">LFN0074</strain>
    </source>
</reference>
<evidence type="ECO:0000256" key="1">
    <source>
        <dbReference type="ARBA" id="ARBA00004141"/>
    </source>
</evidence>
<dbReference type="NCBIfam" id="TIGR00879">
    <property type="entry name" value="SP"/>
    <property type="match status" value="1"/>
</dbReference>
<dbReference type="GO" id="GO:0016020">
    <property type="term" value="C:membrane"/>
    <property type="evidence" value="ECO:0007669"/>
    <property type="project" value="UniProtKB-SubCell"/>
</dbReference>
<dbReference type="Pfam" id="PF00083">
    <property type="entry name" value="Sugar_tr"/>
    <property type="match status" value="1"/>
</dbReference>
<evidence type="ECO:0000259" key="10">
    <source>
        <dbReference type="PROSITE" id="PS50850"/>
    </source>
</evidence>
<evidence type="ECO:0000256" key="7">
    <source>
        <dbReference type="RuleBase" id="RU003346"/>
    </source>
</evidence>
<comment type="subcellular location">
    <subcellularLocation>
        <location evidence="1">Membrane</location>
        <topology evidence="1">Multi-pass membrane protein</topology>
    </subcellularLocation>
</comment>
<dbReference type="PANTHER" id="PTHR48022">
    <property type="entry name" value="PLASTIDIC GLUCOSE TRANSPORTER 4"/>
    <property type="match status" value="1"/>
</dbReference>
<dbReference type="PROSITE" id="PS00217">
    <property type="entry name" value="SUGAR_TRANSPORT_2"/>
    <property type="match status" value="1"/>
</dbReference>
<dbReference type="EMBL" id="WIGM01001030">
    <property type="protein sequence ID" value="KAF6806311.1"/>
    <property type="molecule type" value="Genomic_DNA"/>
</dbReference>
<feature type="transmembrane region" description="Helical" evidence="9">
    <location>
        <begin position="177"/>
        <end position="200"/>
    </location>
</feature>
<feature type="transmembrane region" description="Helical" evidence="9">
    <location>
        <begin position="458"/>
        <end position="480"/>
    </location>
</feature>
<dbReference type="SUPFAM" id="SSF103473">
    <property type="entry name" value="MFS general substrate transporter"/>
    <property type="match status" value="1"/>
</dbReference>
<keyword evidence="12" id="KW-1185">Reference proteome</keyword>
<dbReference type="PROSITE" id="PS00216">
    <property type="entry name" value="SUGAR_TRANSPORT_1"/>
    <property type="match status" value="1"/>
</dbReference>
<dbReference type="AlphaFoldDB" id="A0A8H6MS96"/>
<comment type="caution">
    <text evidence="11">The sequence shown here is derived from an EMBL/GenBank/DDBJ whole genome shotgun (WGS) entry which is preliminary data.</text>
</comment>
<dbReference type="InterPro" id="IPR036259">
    <property type="entry name" value="MFS_trans_sf"/>
</dbReference>
<proteinExistence type="inferred from homology"/>
<dbReference type="PROSITE" id="PS50850">
    <property type="entry name" value="MFS"/>
    <property type="match status" value="1"/>
</dbReference>
<keyword evidence="5 9" id="KW-1133">Transmembrane helix</keyword>
<accession>A0A8H6MS96</accession>
<dbReference type="OrthoDB" id="6612291at2759"/>
<keyword evidence="4 9" id="KW-0812">Transmembrane</keyword>
<feature type="compositionally biased region" description="Basic and acidic residues" evidence="8">
    <location>
        <begin position="1"/>
        <end position="23"/>
    </location>
</feature>
<feature type="transmembrane region" description="Helical" evidence="9">
    <location>
        <begin position="212"/>
        <end position="233"/>
    </location>
</feature>
<dbReference type="InterPro" id="IPR005829">
    <property type="entry name" value="Sugar_transporter_CS"/>
</dbReference>
<dbReference type="InterPro" id="IPR003663">
    <property type="entry name" value="Sugar/inositol_transpt"/>
</dbReference>
<evidence type="ECO:0000256" key="4">
    <source>
        <dbReference type="ARBA" id="ARBA00022692"/>
    </source>
</evidence>
<dbReference type="PANTHER" id="PTHR48022:SF22">
    <property type="entry name" value="MAJOR FACILITATOR SUPERFAMILY (MFS) PROFILE DOMAIN-CONTAINING PROTEIN"/>
    <property type="match status" value="1"/>
</dbReference>
<keyword evidence="3 7" id="KW-0813">Transport</keyword>
<feature type="domain" description="Major facilitator superfamily (MFS) profile" evidence="10">
    <location>
        <begin position="47"/>
        <end position="486"/>
    </location>
</feature>
<name>A0A8H6MS96_9PEZI</name>
<evidence type="ECO:0000256" key="5">
    <source>
        <dbReference type="ARBA" id="ARBA00022989"/>
    </source>
</evidence>
<evidence type="ECO:0000256" key="3">
    <source>
        <dbReference type="ARBA" id="ARBA00022448"/>
    </source>
</evidence>
<dbReference type="GO" id="GO:0005351">
    <property type="term" value="F:carbohydrate:proton symporter activity"/>
    <property type="evidence" value="ECO:0007669"/>
    <property type="project" value="TreeGrafter"/>
</dbReference>
<keyword evidence="6 9" id="KW-0472">Membrane</keyword>
<dbReference type="InterPro" id="IPR005828">
    <property type="entry name" value="MFS_sugar_transport-like"/>
</dbReference>
<feature type="transmembrane region" description="Helical" evidence="9">
    <location>
        <begin position="430"/>
        <end position="452"/>
    </location>
</feature>
<evidence type="ECO:0000256" key="6">
    <source>
        <dbReference type="ARBA" id="ARBA00023136"/>
    </source>
</evidence>
<dbReference type="Gene3D" id="1.20.1250.20">
    <property type="entry name" value="MFS general substrate transporter like domains"/>
    <property type="match status" value="1"/>
</dbReference>
<comment type="similarity">
    <text evidence="2 7">Belongs to the major facilitator superfamily. Sugar transporter (TC 2.A.1.1) family.</text>
</comment>
<sequence>MEQEKTAEPSHHEGTEGRRRDDDAAVAEDPNIGKWAAIRQNPRAFAWAVFAAWQILLVSYENQAAGLVVGIPRFRQDFGSYRNGGWVLPPAWQGAHSGGPVASQAIGALFSGQVADWIGRKRTVMGALVVSFASITVQVLANTNPMFFGGKFLNGFAVGTLKAVSTTYIGEVAPLPLRGLMTCLIGLGYTIGPFAVSLILNSTGTFDNAWAYRAVFVSQYGVAAISAIFVFFMPESPWWLANKGGKEKAIQSLRRLGHSAETSARRYAEIELTLEQARSETSDVSYLECFRASNLRRTMISIAPLLIQSLAGSLFMQSYTLYYAQLAGFSGAMSFHIQIAAQVLSIGGNVVSWFLVDRLGRRLLMLLGVGMLLLICTVQGALDVLGTTESLRGAVSMCLLYSFFYNTGIGAVAFTILAEVSTSRLRVKTIAFGLCCQNALNVMWSFTLPYLFNPDQLALGGKLGFVFAGTSIVSLVYVWFCQPETRGRTYAELDEMFALRIGARQFKRYKSEVQAQAQSKVVDGDD</sequence>